<name>A0A6G0VQZ8_APHCR</name>
<dbReference type="EMBL" id="VUJU01013301">
    <property type="protein sequence ID" value="KAF0705232.1"/>
    <property type="molecule type" value="Genomic_DNA"/>
</dbReference>
<keyword evidence="2" id="KW-1185">Reference proteome</keyword>
<sequence length="318" mass="36396">MASYRNKRRKIQEELKNLDLSSDDSNYFPFNESNDSLHIQQIDNNVIVNNCSLNQSIEHNIFCRPFHDIQGQCQSDLNSVYSNNESEVDNEIKCNKHDLVKKKLGKWMMDYNVTQNSVNSLLKILKNDCNLEYLPKDCRTLLKSGSSKVTNIINIDSGIYYHFSLAVGILRFSSIISSTDNIKIALGIDGLPITKSNYSQFWPILAYIMPHKNYVFPVGIYHGHEKPLDSNIYCDALAKAFLMRAKGHSGFSSCSRCTHEGAYMHNRVCFPYNDTDCTEKTHEDYILMKNEEFHTSATISCLTLIPNINIVKIFSMDL</sequence>
<dbReference type="OrthoDB" id="7554869at2759"/>
<dbReference type="AlphaFoldDB" id="A0A6G0VQZ8"/>
<accession>A0A6G0VQZ8</accession>
<dbReference type="PANTHER" id="PTHR33053">
    <property type="entry name" value="PROTEIN, PUTATIVE-RELATED"/>
    <property type="match status" value="1"/>
</dbReference>
<organism evidence="1 2">
    <name type="scientific">Aphis craccivora</name>
    <name type="common">Cowpea aphid</name>
    <dbReference type="NCBI Taxonomy" id="307492"/>
    <lineage>
        <taxon>Eukaryota</taxon>
        <taxon>Metazoa</taxon>
        <taxon>Ecdysozoa</taxon>
        <taxon>Arthropoda</taxon>
        <taxon>Hexapoda</taxon>
        <taxon>Insecta</taxon>
        <taxon>Pterygota</taxon>
        <taxon>Neoptera</taxon>
        <taxon>Paraneoptera</taxon>
        <taxon>Hemiptera</taxon>
        <taxon>Sternorrhyncha</taxon>
        <taxon>Aphidomorpha</taxon>
        <taxon>Aphidoidea</taxon>
        <taxon>Aphididae</taxon>
        <taxon>Aphidini</taxon>
        <taxon>Aphis</taxon>
        <taxon>Aphis</taxon>
    </lineage>
</organism>
<evidence type="ECO:0000313" key="2">
    <source>
        <dbReference type="Proteomes" id="UP000478052"/>
    </source>
</evidence>
<comment type="caution">
    <text evidence="1">The sequence shown here is derived from an EMBL/GenBank/DDBJ whole genome shotgun (WGS) entry which is preliminary data.</text>
</comment>
<evidence type="ECO:0000313" key="1">
    <source>
        <dbReference type="EMBL" id="KAF0705232.1"/>
    </source>
</evidence>
<protein>
    <submittedName>
        <fullName evidence="1">Uncharacterized protein</fullName>
    </submittedName>
</protein>
<proteinExistence type="predicted"/>
<gene>
    <name evidence="1" type="ORF">FWK35_00039104</name>
</gene>
<reference evidence="1 2" key="1">
    <citation type="submission" date="2019-08" db="EMBL/GenBank/DDBJ databases">
        <title>Whole genome of Aphis craccivora.</title>
        <authorList>
            <person name="Voronova N.V."/>
            <person name="Shulinski R.S."/>
            <person name="Bandarenka Y.V."/>
            <person name="Zhorov D.G."/>
            <person name="Warner D."/>
        </authorList>
    </citation>
    <scope>NUCLEOTIDE SEQUENCE [LARGE SCALE GENOMIC DNA]</scope>
    <source>
        <strain evidence="1">180601</strain>
        <tissue evidence="1">Whole Body</tissue>
    </source>
</reference>
<dbReference type="Proteomes" id="UP000478052">
    <property type="component" value="Unassembled WGS sequence"/>
</dbReference>